<sequence length="183" mass="21264">MFLHWVFFYFYNMKATELTPEDYNPYYKGYIDLVEDVSLLIALEKGREQFKKLLAAIPDEKLVFAYAPEKWTIAEALLHIIDTERIFQYRAMRFSRLDATPLPGFEQDDYVPVSGANKRTKQSLLQEFLDVRASTISLFKHLNDDQLRFRGSASNSPMSTAAAGFVLCGHQEHHSKIILERYI</sequence>
<feature type="domain" description="DinB-like" evidence="1">
    <location>
        <begin position="42"/>
        <end position="176"/>
    </location>
</feature>
<name>A0A1K1MGX2_9FLAO</name>
<dbReference type="InterPro" id="IPR034660">
    <property type="entry name" value="DinB/YfiT-like"/>
</dbReference>
<dbReference type="SUPFAM" id="SSF109854">
    <property type="entry name" value="DinB/YfiT-like putative metalloenzymes"/>
    <property type="match status" value="1"/>
</dbReference>
<reference evidence="3" key="1">
    <citation type="submission" date="2016-11" db="EMBL/GenBank/DDBJ databases">
        <authorList>
            <person name="Varghese N."/>
            <person name="Submissions S."/>
        </authorList>
    </citation>
    <scope>NUCLEOTIDE SEQUENCE [LARGE SCALE GENOMIC DNA]</scope>
    <source>
        <strain evidence="3">DSM 24786</strain>
    </source>
</reference>
<dbReference type="Pfam" id="PF12867">
    <property type="entry name" value="DinB_2"/>
    <property type="match status" value="1"/>
</dbReference>
<dbReference type="Proteomes" id="UP000183257">
    <property type="component" value="Unassembled WGS sequence"/>
</dbReference>
<dbReference type="STRING" id="76595.SAMN05660313_00615"/>
<dbReference type="InterPro" id="IPR024775">
    <property type="entry name" value="DinB-like"/>
</dbReference>
<dbReference type="EMBL" id="FPIY01000001">
    <property type="protein sequence ID" value="SFW22386.1"/>
    <property type="molecule type" value="Genomic_DNA"/>
</dbReference>
<proteinExistence type="predicted"/>
<dbReference type="AlphaFoldDB" id="A0A1K1MGX2"/>
<evidence type="ECO:0000313" key="2">
    <source>
        <dbReference type="EMBL" id="SFW22386.1"/>
    </source>
</evidence>
<dbReference type="Gene3D" id="1.20.120.450">
    <property type="entry name" value="dinb family like domain"/>
    <property type="match status" value="1"/>
</dbReference>
<evidence type="ECO:0000313" key="3">
    <source>
        <dbReference type="Proteomes" id="UP000183257"/>
    </source>
</evidence>
<keyword evidence="3" id="KW-1185">Reference proteome</keyword>
<protein>
    <submittedName>
        <fullName evidence="2">DinB superfamily protein</fullName>
    </submittedName>
</protein>
<organism evidence="2 3">
    <name type="scientific">Cellulophaga fucicola</name>
    <dbReference type="NCBI Taxonomy" id="76595"/>
    <lineage>
        <taxon>Bacteria</taxon>
        <taxon>Pseudomonadati</taxon>
        <taxon>Bacteroidota</taxon>
        <taxon>Flavobacteriia</taxon>
        <taxon>Flavobacteriales</taxon>
        <taxon>Flavobacteriaceae</taxon>
        <taxon>Cellulophaga</taxon>
    </lineage>
</organism>
<gene>
    <name evidence="2" type="ORF">SAMN05660313_00615</name>
</gene>
<accession>A0A1K1MGX2</accession>
<evidence type="ECO:0000259" key="1">
    <source>
        <dbReference type="Pfam" id="PF12867"/>
    </source>
</evidence>